<dbReference type="RefSeq" id="WP_100297625.1">
    <property type="nucleotide sequence ID" value="NZ_PHGZ01000032.1"/>
</dbReference>
<name>A0A2M8RSW3_9PAST</name>
<accession>A0A2M8RSW3</accession>
<organism evidence="2 3">
    <name type="scientific">Caviibacterium pharyngocola</name>
    <dbReference type="NCBI Taxonomy" id="28159"/>
    <lineage>
        <taxon>Bacteria</taxon>
        <taxon>Pseudomonadati</taxon>
        <taxon>Pseudomonadota</taxon>
        <taxon>Gammaproteobacteria</taxon>
        <taxon>Pasteurellales</taxon>
        <taxon>Pasteurellaceae</taxon>
        <taxon>Caviibacterium</taxon>
    </lineage>
</organism>
<dbReference type="OrthoDB" id="5682884at2"/>
<evidence type="ECO:0000313" key="3">
    <source>
        <dbReference type="Proteomes" id="UP000230282"/>
    </source>
</evidence>
<dbReference type="Proteomes" id="UP000230282">
    <property type="component" value="Unassembled WGS sequence"/>
</dbReference>
<protein>
    <submittedName>
        <fullName evidence="2">Uncharacterized protein</fullName>
    </submittedName>
</protein>
<evidence type="ECO:0000313" key="2">
    <source>
        <dbReference type="EMBL" id="PJG81973.1"/>
    </source>
</evidence>
<evidence type="ECO:0000256" key="1">
    <source>
        <dbReference type="SAM" id="MobiDB-lite"/>
    </source>
</evidence>
<dbReference type="AlphaFoldDB" id="A0A2M8RSW3"/>
<comment type="caution">
    <text evidence="2">The sequence shown here is derived from an EMBL/GenBank/DDBJ whole genome shotgun (WGS) entry which is preliminary data.</text>
</comment>
<proteinExistence type="predicted"/>
<feature type="region of interest" description="Disordered" evidence="1">
    <location>
        <begin position="31"/>
        <end position="54"/>
    </location>
</feature>
<reference evidence="2 3" key="1">
    <citation type="submission" date="2017-11" db="EMBL/GenBank/DDBJ databases">
        <title>Reclassification of Bisgaard taxon 5 as Caviibacterium pharyngocola gen. nov., sp. nov.</title>
        <authorList>
            <person name="Christensen H."/>
        </authorList>
    </citation>
    <scope>NUCLEOTIDE SEQUENCE [LARGE SCALE GENOMIC DNA]</scope>
    <source>
        <strain evidence="2 3">7_3</strain>
    </source>
</reference>
<sequence length="175" mass="19911">MATSKINALADLKQWKGQFNQTKNGGIARLKHKGDAQSNNAPSKALDSVQPPKKTLKPFNPFALKLAQCNRMFDLTRQAIERCKRDYPDYYYHKRKMATECNEIVRRLNDGRALIKRLTAYTAEQDPTQQATIKESLQAINYLSVKFKELADYVAQVDGNGDKLESLDNKTDLEV</sequence>
<keyword evidence="3" id="KW-1185">Reference proteome</keyword>
<gene>
    <name evidence="2" type="ORF">CVP04_11370</name>
</gene>
<dbReference type="EMBL" id="PHGZ01000032">
    <property type="protein sequence ID" value="PJG81973.1"/>
    <property type="molecule type" value="Genomic_DNA"/>
</dbReference>